<dbReference type="InterPro" id="IPR000731">
    <property type="entry name" value="SSD"/>
</dbReference>
<evidence type="ECO:0000256" key="3">
    <source>
        <dbReference type="ARBA" id="ARBA00022475"/>
    </source>
</evidence>
<evidence type="ECO:0000256" key="5">
    <source>
        <dbReference type="ARBA" id="ARBA00022989"/>
    </source>
</evidence>
<keyword evidence="5 7" id="KW-1133">Transmembrane helix</keyword>
<feature type="transmembrane region" description="Helical" evidence="7">
    <location>
        <begin position="637"/>
        <end position="657"/>
    </location>
</feature>
<dbReference type="Gene3D" id="1.20.1640.10">
    <property type="entry name" value="Multidrug efflux transporter AcrB transmembrane domain"/>
    <property type="match status" value="2"/>
</dbReference>
<feature type="transmembrane region" description="Helical" evidence="7">
    <location>
        <begin position="363"/>
        <end position="383"/>
    </location>
</feature>
<feature type="transmembrane region" description="Helical" evidence="7">
    <location>
        <begin position="522"/>
        <end position="541"/>
    </location>
</feature>
<dbReference type="AlphaFoldDB" id="A0A6F8YF57"/>
<evidence type="ECO:0000313" key="10">
    <source>
        <dbReference type="Proteomes" id="UP000503011"/>
    </source>
</evidence>
<dbReference type="PROSITE" id="PS50156">
    <property type="entry name" value="SSD"/>
    <property type="match status" value="2"/>
</dbReference>
<dbReference type="Pfam" id="PF03176">
    <property type="entry name" value="MMPL"/>
    <property type="match status" value="2"/>
</dbReference>
<dbReference type="Proteomes" id="UP000503011">
    <property type="component" value="Chromosome"/>
</dbReference>
<evidence type="ECO:0000256" key="1">
    <source>
        <dbReference type="ARBA" id="ARBA00004651"/>
    </source>
</evidence>
<organism evidence="9 10">
    <name type="scientific">Phytohabitans suffuscus</name>
    <dbReference type="NCBI Taxonomy" id="624315"/>
    <lineage>
        <taxon>Bacteria</taxon>
        <taxon>Bacillati</taxon>
        <taxon>Actinomycetota</taxon>
        <taxon>Actinomycetes</taxon>
        <taxon>Micromonosporales</taxon>
        <taxon>Micromonosporaceae</taxon>
    </lineage>
</organism>
<dbReference type="SUPFAM" id="SSF82866">
    <property type="entry name" value="Multidrug efflux transporter AcrB transmembrane domain"/>
    <property type="match status" value="2"/>
</dbReference>
<keyword evidence="3" id="KW-1003">Cell membrane</keyword>
<evidence type="ECO:0000256" key="2">
    <source>
        <dbReference type="ARBA" id="ARBA00010157"/>
    </source>
</evidence>
<dbReference type="GO" id="GO:0005886">
    <property type="term" value="C:plasma membrane"/>
    <property type="evidence" value="ECO:0007669"/>
    <property type="project" value="UniProtKB-SubCell"/>
</dbReference>
<dbReference type="PANTHER" id="PTHR33406:SF11">
    <property type="entry name" value="MEMBRANE PROTEIN SCO6666-RELATED"/>
    <property type="match status" value="1"/>
</dbReference>
<proteinExistence type="inferred from homology"/>
<dbReference type="KEGG" id="psuu:Psuf_018940"/>
<evidence type="ECO:0000259" key="8">
    <source>
        <dbReference type="PROSITE" id="PS50156"/>
    </source>
</evidence>
<dbReference type="PANTHER" id="PTHR33406">
    <property type="entry name" value="MEMBRANE PROTEIN MJ1562-RELATED"/>
    <property type="match status" value="1"/>
</dbReference>
<comment type="subcellular location">
    <subcellularLocation>
        <location evidence="1">Cell membrane</location>
        <topology evidence="1">Multi-pass membrane protein</topology>
    </subcellularLocation>
</comment>
<dbReference type="InterPro" id="IPR050545">
    <property type="entry name" value="Mycobact_MmpL"/>
</dbReference>
<gene>
    <name evidence="9" type="ORF">Psuf_018940</name>
</gene>
<dbReference type="EMBL" id="AP022871">
    <property type="protein sequence ID" value="BCB84581.1"/>
    <property type="molecule type" value="Genomic_DNA"/>
</dbReference>
<feature type="transmembrane region" description="Helical" evidence="7">
    <location>
        <begin position="274"/>
        <end position="297"/>
    </location>
</feature>
<dbReference type="InterPro" id="IPR004869">
    <property type="entry name" value="MMPL_dom"/>
</dbReference>
<evidence type="ECO:0000256" key="7">
    <source>
        <dbReference type="SAM" id="Phobius"/>
    </source>
</evidence>
<keyword evidence="4 7" id="KW-0812">Transmembrane</keyword>
<feature type="transmembrane region" description="Helical" evidence="7">
    <location>
        <begin position="203"/>
        <end position="221"/>
    </location>
</feature>
<protein>
    <submittedName>
        <fullName evidence="9">Membrane protein</fullName>
    </submittedName>
</protein>
<feature type="transmembrane region" description="Helical" evidence="7">
    <location>
        <begin position="303"/>
        <end position="329"/>
    </location>
</feature>
<feature type="domain" description="SSD" evidence="8">
    <location>
        <begin position="524"/>
        <end position="689"/>
    </location>
</feature>
<feature type="transmembrane region" description="Helical" evidence="7">
    <location>
        <begin position="663"/>
        <end position="690"/>
    </location>
</feature>
<evidence type="ECO:0000313" key="9">
    <source>
        <dbReference type="EMBL" id="BCB84581.1"/>
    </source>
</evidence>
<evidence type="ECO:0000256" key="6">
    <source>
        <dbReference type="ARBA" id="ARBA00023136"/>
    </source>
</evidence>
<feature type="transmembrane region" description="Helical" evidence="7">
    <location>
        <begin position="553"/>
        <end position="573"/>
    </location>
</feature>
<sequence length="744" mass="77621">MATALYRLGRWSYRRRWRVTLLWLVLLALAGVGAATLSRPTIEAFSIPGTESQRAVDLLQQRFPEAGADGAVARVVFAAPAGQRITDPAGRAEVERVVSGLRTAPQVAEVAGPFEAEAVSPDGRVALAQVVYKVPRNDLTDADREALLAVAQLGRDAGLTVEVGGDAAQAPPEQGAGELIGVLVAAIVLTITFGSLLAAGLPLITAVVGVAVSLLVITMASRFVDLNSDTPGLALMLGLAVSIDYALFIGFRYREELRAGGERDEAAGRAVGTAGSAVVFAGLTVIIALAGLAVVNIPILTQIGLAAAFTVAVAVLIALTLLPALLGFVGRRVLGRAGRVAAGAVPEGRPSAGRRWGLLVTRFPWLFAGVCVVALAVLAIPALDIRLGLPDDGSAPADTTQRKAYDLLTEGFGPGFNGPLTVVVDTGEAGSAESAAQLISAAITRLPNVASVSPPVYDQARGNTALMSVVSASAPASAATEDLVDDIRRSAAQLRPQTRADVSVTGQTAIDIDITKRTSETIVPYLAIVVGLAFLLLMVVFRSLLVPLKAVLGFLLSLAATFGALVAVFQWGWLTDQLGLEATGLIMNLIPIMVIGLVFGLAMDYEVFLVSRMREEFTHGSGAVEAVVQGCGRSARVIIAAAVIMIGVFSGFILADAQLTKSFGFALAVAVFFDALVVRMTIVPAVMALFGRAAWWVPSWLGRVLPRIDIEGEGLRRREAMPAQGVALAEGATADRGVERSWHS</sequence>
<feature type="domain" description="SSD" evidence="8">
    <location>
        <begin position="183"/>
        <end position="328"/>
    </location>
</feature>
<feature type="transmembrane region" description="Helical" evidence="7">
    <location>
        <begin position="233"/>
        <end position="253"/>
    </location>
</feature>
<reference evidence="9 10" key="1">
    <citation type="submission" date="2020-03" db="EMBL/GenBank/DDBJ databases">
        <title>Whole genome shotgun sequence of Phytohabitans suffuscus NBRC 105367.</title>
        <authorList>
            <person name="Komaki H."/>
            <person name="Tamura T."/>
        </authorList>
    </citation>
    <scope>NUCLEOTIDE SEQUENCE [LARGE SCALE GENOMIC DNA]</scope>
    <source>
        <strain evidence="9 10">NBRC 105367</strain>
    </source>
</reference>
<reference evidence="9 10" key="2">
    <citation type="submission" date="2020-03" db="EMBL/GenBank/DDBJ databases">
        <authorList>
            <person name="Ichikawa N."/>
            <person name="Kimura A."/>
            <person name="Kitahashi Y."/>
            <person name="Uohara A."/>
        </authorList>
    </citation>
    <scope>NUCLEOTIDE SEQUENCE [LARGE SCALE GENOMIC DNA]</scope>
    <source>
        <strain evidence="9 10">NBRC 105367</strain>
    </source>
</reference>
<keyword evidence="10" id="KW-1185">Reference proteome</keyword>
<comment type="similarity">
    <text evidence="2">Belongs to the resistance-nodulation-cell division (RND) (TC 2.A.6) family. MmpL subfamily.</text>
</comment>
<feature type="transmembrane region" description="Helical" evidence="7">
    <location>
        <begin position="179"/>
        <end position="198"/>
    </location>
</feature>
<accession>A0A6F8YF57</accession>
<feature type="transmembrane region" description="Helical" evidence="7">
    <location>
        <begin position="585"/>
        <end position="605"/>
    </location>
</feature>
<dbReference type="RefSeq" id="WP_173166215.1">
    <property type="nucleotide sequence ID" value="NZ_AP022871.1"/>
</dbReference>
<evidence type="ECO:0000256" key="4">
    <source>
        <dbReference type="ARBA" id="ARBA00022692"/>
    </source>
</evidence>
<name>A0A6F8YF57_9ACTN</name>
<keyword evidence="6 7" id="KW-0472">Membrane</keyword>